<dbReference type="SMART" id="SM00184">
    <property type="entry name" value="RING"/>
    <property type="match status" value="1"/>
</dbReference>
<dbReference type="InterPro" id="IPR013083">
    <property type="entry name" value="Znf_RING/FYVE/PHD"/>
</dbReference>
<dbReference type="SUPFAM" id="SSF57850">
    <property type="entry name" value="RING/U-box"/>
    <property type="match status" value="1"/>
</dbReference>
<dbReference type="Pfam" id="PF13923">
    <property type="entry name" value="zf-C3HC4_2"/>
    <property type="match status" value="1"/>
</dbReference>
<dbReference type="EMBL" id="WOCE01000010">
    <property type="protein sequence ID" value="KAE9605225.1"/>
    <property type="molecule type" value="Genomic_DNA"/>
</dbReference>
<dbReference type="GO" id="GO:0033768">
    <property type="term" value="C:SUMO-targeted ubiquitin ligase complex"/>
    <property type="evidence" value="ECO:0007669"/>
    <property type="project" value="TreeGrafter"/>
</dbReference>
<evidence type="ECO:0000313" key="2">
    <source>
        <dbReference type="EMBL" id="KAE9605225.1"/>
    </source>
</evidence>
<dbReference type="GO" id="GO:0006511">
    <property type="term" value="P:ubiquitin-dependent protein catabolic process"/>
    <property type="evidence" value="ECO:0007669"/>
    <property type="project" value="TreeGrafter"/>
</dbReference>
<proteinExistence type="predicted"/>
<dbReference type="OrthoDB" id="6105938at2759"/>
<sequence>MSSGRVRSYRQRNTAMDLNRLPPVTGDGPSTQQQVSMIDLDSIHDNFDDDVLESSPTTFAQAKVNSRRNRRRIIVDVDLEDQTGVTNNIRNRRRRGSPNQTIINCDHYVNLEDSSSSAKENARKSSETPKDPVFNCPICMGPLTEPVSTKCGHIFCNNCIRAAITVQAKCPTCRKKIAVRELIRVFLPSTS</sequence>
<organism evidence="2 3">
    <name type="scientific">Lupinus albus</name>
    <name type="common">White lupine</name>
    <name type="synonym">Lupinus termis</name>
    <dbReference type="NCBI Taxonomy" id="3870"/>
    <lineage>
        <taxon>Eukaryota</taxon>
        <taxon>Viridiplantae</taxon>
        <taxon>Streptophyta</taxon>
        <taxon>Embryophyta</taxon>
        <taxon>Tracheophyta</taxon>
        <taxon>Spermatophyta</taxon>
        <taxon>Magnoliopsida</taxon>
        <taxon>eudicotyledons</taxon>
        <taxon>Gunneridae</taxon>
        <taxon>Pentapetalae</taxon>
        <taxon>rosids</taxon>
        <taxon>fabids</taxon>
        <taxon>Fabales</taxon>
        <taxon>Fabaceae</taxon>
        <taxon>Papilionoideae</taxon>
        <taxon>50 kb inversion clade</taxon>
        <taxon>genistoids sensu lato</taxon>
        <taxon>core genistoids</taxon>
        <taxon>Genisteae</taxon>
        <taxon>Lupinus</taxon>
    </lineage>
</organism>
<dbReference type="Proteomes" id="UP000447434">
    <property type="component" value="Chromosome 10"/>
</dbReference>
<evidence type="ECO:0000313" key="3">
    <source>
        <dbReference type="Proteomes" id="UP000447434"/>
    </source>
</evidence>
<comment type="caution">
    <text evidence="2">The sequence shown here is derived from an EMBL/GenBank/DDBJ whole genome shotgun (WGS) entry which is preliminary data.</text>
</comment>
<dbReference type="GO" id="GO:0032183">
    <property type="term" value="F:SUMO binding"/>
    <property type="evidence" value="ECO:0007669"/>
    <property type="project" value="TreeGrafter"/>
</dbReference>
<dbReference type="GO" id="GO:0061630">
    <property type="term" value="F:ubiquitin protein ligase activity"/>
    <property type="evidence" value="ECO:0007669"/>
    <property type="project" value="InterPro"/>
</dbReference>
<evidence type="ECO:0000256" key="1">
    <source>
        <dbReference type="SAM" id="MobiDB-lite"/>
    </source>
</evidence>
<accession>A0A6A5NN16</accession>
<dbReference type="PANTHER" id="PTHR47094">
    <property type="entry name" value="ELFLESS, ISOFORM B"/>
    <property type="match status" value="1"/>
</dbReference>
<dbReference type="PANTHER" id="PTHR47094:SF1">
    <property type="entry name" value="RING-TYPE E3 UBIQUITIN TRANSFERASE"/>
    <property type="match status" value="1"/>
</dbReference>
<name>A0A6A5NN16_LUPAL</name>
<protein>
    <submittedName>
        <fullName evidence="2">Putative aminoacyltransferase, E1 ubiquitin-activating enzyme</fullName>
    </submittedName>
</protein>
<keyword evidence="3" id="KW-1185">Reference proteome</keyword>
<reference evidence="3" key="1">
    <citation type="journal article" date="2020" name="Nat. Commun.">
        <title>Genome sequence of the cluster root forming white lupin.</title>
        <authorList>
            <person name="Hufnagel B."/>
            <person name="Marques A."/>
            <person name="Soriano A."/>
            <person name="Marques L."/>
            <person name="Divol F."/>
            <person name="Doumas P."/>
            <person name="Sallet E."/>
            <person name="Mancinotti D."/>
            <person name="Carrere S."/>
            <person name="Marande W."/>
            <person name="Arribat S."/>
            <person name="Keller J."/>
            <person name="Huneau C."/>
            <person name="Blein T."/>
            <person name="Aime D."/>
            <person name="Laguerre M."/>
            <person name="Taylor J."/>
            <person name="Schubert V."/>
            <person name="Nelson M."/>
            <person name="Geu-Flores F."/>
            <person name="Crespi M."/>
            <person name="Gallardo-Guerrero K."/>
            <person name="Delaux P.-M."/>
            <person name="Salse J."/>
            <person name="Berges H."/>
            <person name="Guyot R."/>
            <person name="Gouzy J."/>
            <person name="Peret B."/>
        </authorList>
    </citation>
    <scope>NUCLEOTIDE SEQUENCE [LARGE SCALE GENOMIC DNA]</scope>
    <source>
        <strain evidence="3">cv. Amiga</strain>
    </source>
</reference>
<dbReference type="Gene3D" id="3.30.40.10">
    <property type="entry name" value="Zinc/RING finger domain, C3HC4 (zinc finger)"/>
    <property type="match status" value="1"/>
</dbReference>
<dbReference type="InterPro" id="IPR049627">
    <property type="entry name" value="SLX8"/>
</dbReference>
<keyword evidence="2" id="KW-0808">Transferase</keyword>
<dbReference type="InterPro" id="IPR001841">
    <property type="entry name" value="Znf_RING"/>
</dbReference>
<feature type="region of interest" description="Disordered" evidence="1">
    <location>
        <begin position="1"/>
        <end position="31"/>
    </location>
</feature>
<gene>
    <name evidence="2" type="ORF">Lalb_Chr10g0095071</name>
</gene>
<dbReference type="PROSITE" id="PS00518">
    <property type="entry name" value="ZF_RING_1"/>
    <property type="match status" value="1"/>
</dbReference>
<dbReference type="AlphaFoldDB" id="A0A6A5NN16"/>
<dbReference type="GO" id="GO:0140082">
    <property type="term" value="F:SUMO-ubiquitin ligase activity"/>
    <property type="evidence" value="ECO:0007669"/>
    <property type="project" value="TreeGrafter"/>
</dbReference>
<keyword evidence="2" id="KW-0012">Acyltransferase</keyword>
<dbReference type="InterPro" id="IPR017907">
    <property type="entry name" value="Znf_RING_CS"/>
</dbReference>
<dbReference type="PROSITE" id="PS50089">
    <property type="entry name" value="ZF_RING_2"/>
    <property type="match status" value="1"/>
</dbReference>
<feature type="compositionally biased region" description="Polar residues" evidence="1">
    <location>
        <begin position="1"/>
        <end position="16"/>
    </location>
</feature>